<dbReference type="InterPro" id="IPR012967">
    <property type="entry name" value="COMT_dimerisation"/>
</dbReference>
<feature type="domain" description="O-methyltransferase C-terminal" evidence="5">
    <location>
        <begin position="132"/>
        <end position="343"/>
    </location>
</feature>
<dbReference type="InterPro" id="IPR029063">
    <property type="entry name" value="SAM-dependent_MTases_sf"/>
</dbReference>
<evidence type="ECO:0000256" key="4">
    <source>
        <dbReference type="PIRSR" id="PIRSR005739-1"/>
    </source>
</evidence>
<evidence type="ECO:0000259" key="6">
    <source>
        <dbReference type="Pfam" id="PF08100"/>
    </source>
</evidence>
<protein>
    <submittedName>
        <fullName evidence="7">Uncharacterized protein</fullName>
    </submittedName>
</protein>
<dbReference type="SUPFAM" id="SSF46785">
    <property type="entry name" value="Winged helix' DNA-binding domain"/>
    <property type="match status" value="1"/>
</dbReference>
<dbReference type="InterPro" id="IPR016461">
    <property type="entry name" value="COMT-like"/>
</dbReference>
<proteinExistence type="predicted"/>
<gene>
    <name evidence="7" type="ORF">QJS10_CPB21g00921</name>
</gene>
<dbReference type="Pfam" id="PF00891">
    <property type="entry name" value="Methyltransf_2"/>
    <property type="match status" value="1"/>
</dbReference>
<reference evidence="7" key="2">
    <citation type="submission" date="2023-06" db="EMBL/GenBank/DDBJ databases">
        <authorList>
            <person name="Ma L."/>
            <person name="Liu K.-W."/>
            <person name="Li Z."/>
            <person name="Hsiao Y.-Y."/>
            <person name="Qi Y."/>
            <person name="Fu T."/>
            <person name="Tang G."/>
            <person name="Zhang D."/>
            <person name="Sun W.-H."/>
            <person name="Liu D.-K."/>
            <person name="Li Y."/>
            <person name="Chen G.-Z."/>
            <person name="Liu X.-D."/>
            <person name="Liao X.-Y."/>
            <person name="Jiang Y.-T."/>
            <person name="Yu X."/>
            <person name="Hao Y."/>
            <person name="Huang J."/>
            <person name="Zhao X.-W."/>
            <person name="Ke S."/>
            <person name="Chen Y.-Y."/>
            <person name="Wu W.-L."/>
            <person name="Hsu J.-L."/>
            <person name="Lin Y.-F."/>
            <person name="Huang M.-D."/>
            <person name="Li C.-Y."/>
            <person name="Huang L."/>
            <person name="Wang Z.-W."/>
            <person name="Zhao X."/>
            <person name="Zhong W.-Y."/>
            <person name="Peng D.-H."/>
            <person name="Ahmad S."/>
            <person name="Lan S."/>
            <person name="Zhang J.-S."/>
            <person name="Tsai W.-C."/>
            <person name="Van De Peer Y."/>
            <person name="Liu Z.-J."/>
        </authorList>
    </citation>
    <scope>NUCLEOTIDE SEQUENCE</scope>
    <source>
        <strain evidence="7">CP</strain>
        <tissue evidence="7">Leaves</tissue>
    </source>
</reference>
<evidence type="ECO:0000313" key="7">
    <source>
        <dbReference type="EMBL" id="KAK1283611.1"/>
    </source>
</evidence>
<dbReference type="Pfam" id="PF08100">
    <property type="entry name" value="Dimerisation"/>
    <property type="match status" value="1"/>
</dbReference>
<organism evidence="7 8">
    <name type="scientific">Acorus calamus</name>
    <name type="common">Sweet flag</name>
    <dbReference type="NCBI Taxonomy" id="4465"/>
    <lineage>
        <taxon>Eukaryota</taxon>
        <taxon>Viridiplantae</taxon>
        <taxon>Streptophyta</taxon>
        <taxon>Embryophyta</taxon>
        <taxon>Tracheophyta</taxon>
        <taxon>Spermatophyta</taxon>
        <taxon>Magnoliopsida</taxon>
        <taxon>Liliopsida</taxon>
        <taxon>Acoraceae</taxon>
        <taxon>Acorus</taxon>
    </lineage>
</organism>
<dbReference type="PIRSF" id="PIRSF005739">
    <property type="entry name" value="O-mtase"/>
    <property type="match status" value="1"/>
</dbReference>
<dbReference type="PROSITE" id="PS51683">
    <property type="entry name" value="SAM_OMT_II"/>
    <property type="match status" value="1"/>
</dbReference>
<dbReference type="InterPro" id="IPR036388">
    <property type="entry name" value="WH-like_DNA-bd_sf"/>
</dbReference>
<feature type="domain" description="O-methyltransferase dimerisation" evidence="6">
    <location>
        <begin position="21"/>
        <end position="112"/>
    </location>
</feature>
<dbReference type="Gene3D" id="1.10.10.10">
    <property type="entry name" value="Winged helix-like DNA-binding domain superfamily/Winged helix DNA-binding domain"/>
    <property type="match status" value="1"/>
</dbReference>
<name>A0AAV9C4I5_ACOCL</name>
<evidence type="ECO:0000256" key="1">
    <source>
        <dbReference type="ARBA" id="ARBA00022603"/>
    </source>
</evidence>
<comment type="caution">
    <text evidence="7">The sequence shown here is derived from an EMBL/GenBank/DDBJ whole genome shotgun (WGS) entry which is preliminary data.</text>
</comment>
<dbReference type="Gene3D" id="3.40.50.150">
    <property type="entry name" value="Vaccinia Virus protein VP39"/>
    <property type="match status" value="1"/>
</dbReference>
<evidence type="ECO:0000256" key="2">
    <source>
        <dbReference type="ARBA" id="ARBA00022679"/>
    </source>
</evidence>
<dbReference type="AlphaFoldDB" id="A0AAV9C4I5"/>
<sequence>MKPDQEAMKAEAATRAQAQVWRHIYSFAESMMLKCAIELRIADALDARRGAPMSLTELASAIATMRGSGSGSGSPDLDRLARIMRYLVHMDLFGVTEDGEYVLTPASELLVRGRERSLASFALLQYYEMDAWGSLSEAVEGEATPWERRHGIGYREYFAKDAKANKLLSEAMTSHTSMVTEALVRGCEKGRVLEGFASLVDVGGSTGVAARAIAKAFPRLKCSVFDLPHVVANAPECVEVERVEGDMFVEVPKADVLFMKSVLHDWDDEDCIKILKKCKEAIPAEKGKVVVVDIVMDVEEEAATGHDFTSARLGMDMDMLVTVGGRERVKAEWERLFKAAGFRRCEFTPIAAIESIIEVYP</sequence>
<keyword evidence="8" id="KW-1185">Reference proteome</keyword>
<dbReference type="SUPFAM" id="SSF53335">
    <property type="entry name" value="S-adenosyl-L-methionine-dependent methyltransferases"/>
    <property type="match status" value="1"/>
</dbReference>
<dbReference type="GO" id="GO:0032259">
    <property type="term" value="P:methylation"/>
    <property type="evidence" value="ECO:0007669"/>
    <property type="project" value="UniProtKB-KW"/>
</dbReference>
<dbReference type="GO" id="GO:0046983">
    <property type="term" value="F:protein dimerization activity"/>
    <property type="evidence" value="ECO:0007669"/>
    <property type="project" value="InterPro"/>
</dbReference>
<keyword evidence="3" id="KW-0949">S-adenosyl-L-methionine</keyword>
<accession>A0AAV9C4I5</accession>
<evidence type="ECO:0000259" key="5">
    <source>
        <dbReference type="Pfam" id="PF00891"/>
    </source>
</evidence>
<dbReference type="EMBL" id="JAUJYO010000021">
    <property type="protein sequence ID" value="KAK1283611.1"/>
    <property type="molecule type" value="Genomic_DNA"/>
</dbReference>
<dbReference type="PANTHER" id="PTHR11746">
    <property type="entry name" value="O-METHYLTRANSFERASE"/>
    <property type="match status" value="1"/>
</dbReference>
<feature type="active site" description="Proton acceptor" evidence="4">
    <location>
        <position position="264"/>
    </location>
</feature>
<dbReference type="Proteomes" id="UP001180020">
    <property type="component" value="Unassembled WGS sequence"/>
</dbReference>
<dbReference type="InterPro" id="IPR001077">
    <property type="entry name" value="COMT_C"/>
</dbReference>
<reference evidence="7" key="1">
    <citation type="journal article" date="2023" name="Nat. Commun.">
        <title>Diploid and tetraploid genomes of Acorus and the evolution of monocots.</title>
        <authorList>
            <person name="Ma L."/>
            <person name="Liu K.W."/>
            <person name="Li Z."/>
            <person name="Hsiao Y.Y."/>
            <person name="Qi Y."/>
            <person name="Fu T."/>
            <person name="Tang G.D."/>
            <person name="Zhang D."/>
            <person name="Sun W.H."/>
            <person name="Liu D.K."/>
            <person name="Li Y."/>
            <person name="Chen G.Z."/>
            <person name="Liu X.D."/>
            <person name="Liao X.Y."/>
            <person name="Jiang Y.T."/>
            <person name="Yu X."/>
            <person name="Hao Y."/>
            <person name="Huang J."/>
            <person name="Zhao X.W."/>
            <person name="Ke S."/>
            <person name="Chen Y.Y."/>
            <person name="Wu W.L."/>
            <person name="Hsu J.L."/>
            <person name="Lin Y.F."/>
            <person name="Huang M.D."/>
            <person name="Li C.Y."/>
            <person name="Huang L."/>
            <person name="Wang Z.W."/>
            <person name="Zhao X."/>
            <person name="Zhong W.Y."/>
            <person name="Peng D.H."/>
            <person name="Ahmad S."/>
            <person name="Lan S."/>
            <person name="Zhang J.S."/>
            <person name="Tsai W.C."/>
            <person name="Van de Peer Y."/>
            <person name="Liu Z.J."/>
        </authorList>
    </citation>
    <scope>NUCLEOTIDE SEQUENCE</scope>
    <source>
        <strain evidence="7">CP</strain>
    </source>
</reference>
<dbReference type="GO" id="GO:0008171">
    <property type="term" value="F:O-methyltransferase activity"/>
    <property type="evidence" value="ECO:0007669"/>
    <property type="project" value="InterPro"/>
</dbReference>
<keyword evidence="1" id="KW-0489">Methyltransferase</keyword>
<dbReference type="InterPro" id="IPR036390">
    <property type="entry name" value="WH_DNA-bd_sf"/>
</dbReference>
<keyword evidence="2" id="KW-0808">Transferase</keyword>
<evidence type="ECO:0000256" key="3">
    <source>
        <dbReference type="ARBA" id="ARBA00022691"/>
    </source>
</evidence>
<evidence type="ECO:0000313" key="8">
    <source>
        <dbReference type="Proteomes" id="UP001180020"/>
    </source>
</evidence>